<organism evidence="1 2">
    <name type="scientific">Macroventuria anomochaeta</name>
    <dbReference type="NCBI Taxonomy" id="301207"/>
    <lineage>
        <taxon>Eukaryota</taxon>
        <taxon>Fungi</taxon>
        <taxon>Dikarya</taxon>
        <taxon>Ascomycota</taxon>
        <taxon>Pezizomycotina</taxon>
        <taxon>Dothideomycetes</taxon>
        <taxon>Pleosporomycetidae</taxon>
        <taxon>Pleosporales</taxon>
        <taxon>Pleosporineae</taxon>
        <taxon>Didymellaceae</taxon>
        <taxon>Macroventuria</taxon>
    </lineage>
</organism>
<keyword evidence="2" id="KW-1185">Reference proteome</keyword>
<dbReference type="EMBL" id="MU006701">
    <property type="protein sequence ID" value="KAF2633248.1"/>
    <property type="molecule type" value="Genomic_DNA"/>
</dbReference>
<evidence type="ECO:0000313" key="1">
    <source>
        <dbReference type="EMBL" id="KAF2633248.1"/>
    </source>
</evidence>
<evidence type="ECO:0000313" key="2">
    <source>
        <dbReference type="Proteomes" id="UP000799754"/>
    </source>
</evidence>
<proteinExistence type="predicted"/>
<gene>
    <name evidence="1" type="ORF">BU25DRAFT_486398</name>
</gene>
<comment type="caution">
    <text evidence="1">The sequence shown here is derived from an EMBL/GenBank/DDBJ whole genome shotgun (WGS) entry which is preliminary data.</text>
</comment>
<accession>A0ACB6SIM6</accession>
<protein>
    <submittedName>
        <fullName evidence="1">Uncharacterized protein</fullName>
    </submittedName>
</protein>
<name>A0ACB6SIM6_9PLEO</name>
<reference evidence="1" key="1">
    <citation type="journal article" date="2020" name="Stud. Mycol.">
        <title>101 Dothideomycetes genomes: a test case for predicting lifestyles and emergence of pathogens.</title>
        <authorList>
            <person name="Haridas S."/>
            <person name="Albert R."/>
            <person name="Binder M."/>
            <person name="Bloem J."/>
            <person name="Labutti K."/>
            <person name="Salamov A."/>
            <person name="Andreopoulos B."/>
            <person name="Baker S."/>
            <person name="Barry K."/>
            <person name="Bills G."/>
            <person name="Bluhm B."/>
            <person name="Cannon C."/>
            <person name="Castanera R."/>
            <person name="Culley D."/>
            <person name="Daum C."/>
            <person name="Ezra D."/>
            <person name="Gonzalez J."/>
            <person name="Henrissat B."/>
            <person name="Kuo A."/>
            <person name="Liang C."/>
            <person name="Lipzen A."/>
            <person name="Lutzoni F."/>
            <person name="Magnuson J."/>
            <person name="Mondo S."/>
            <person name="Nolan M."/>
            <person name="Ohm R."/>
            <person name="Pangilinan J."/>
            <person name="Park H.-J."/>
            <person name="Ramirez L."/>
            <person name="Alfaro M."/>
            <person name="Sun H."/>
            <person name="Tritt A."/>
            <person name="Yoshinaga Y."/>
            <person name="Zwiers L.-H."/>
            <person name="Turgeon B."/>
            <person name="Goodwin S."/>
            <person name="Spatafora J."/>
            <person name="Crous P."/>
            <person name="Grigoriev I."/>
        </authorList>
    </citation>
    <scope>NUCLEOTIDE SEQUENCE</scope>
    <source>
        <strain evidence="1">CBS 525.71</strain>
    </source>
</reference>
<sequence length="1221" mass="136283">MDGRKRPAPWSRGSSPPTQRRRQSEQSTITDRRNSSRDVLPGHDRSQNGAGSASSQKTSTDHSPMHVMSPMSNGSGSNTPVQVVPTVPSMLSVAQKQMTSQSAPMDTLSALRLLKSSSVTNAPQTTNGTATTEVKVLKVQLRVAQIEDAKLRSHAKQLEDQIKQLETLPAQLAALKDLVEQRERAAAKGPSSDEISRRLGALENAEPAVKTAQFTQLQADVQAMKMDIKKLDPLPEQLKQLQSTATQNGKDIAEALGKSSKLRTDVDDLGTLKEDIKAVKEQRLAMRGDAVKIMIQTAIQPEIKKMDVFCTENEKTLKGLSTTVEANQKICDTLNQCDLPGQLQSLQDKINQVESNNNKTYEKVTTLDIRVTTFEENLTKLRKDSKNLYQDIDKYIGPIQKAHLNTDETVLQRVGYLEDKIRSLRKEQDYLSSEHDKLSTKSDEHPVDPKDFKGLQDIVCSLLKDSEKLAQDVKQMKPLTDQPQQHTSQDKNVQEGHTSLSEEHAKLMERVRKLEAAPARSASPAPSMGHSQLKKAVEGLENRVSDLDTAFKRVEKNQQDQKVITSQVKNFQSESSKLSNAQRSLQNEHDTIVDQIKTFESKQARLSEEHKTIVEQLKAYHGEQESLANQQKAFQTEQTKSSNEQKRFSKALESLDNRVTASEKTATQVKLLASEQAKFLSEQNKVSDRVTKLETAPKPAVSPNQTVGNNYVDLTPISSEVEDVQQRLRSMEDRVGGATGLSTIIDGLQDDVERMEADIHAFKNDLGVVQNSFTNIFAESFDPFKTSVEEQMKTHSQSFSQHSELLGKLQEQVAKSQIECPSHNFSAPQMRLLNNMVQSTTEVRQDLSCLQDSVKTEVEQRTAAVEDIRQQVVLKQDIISATQAIDTVKAAIRNLQSQYDNISTDDLHQKMVHWFVQHYPSTPANMLQQFAVIQHEVGQLRNFTDQINRIPNGTQALNALAQISPQLTALVQSPPGSKGSPELLAKTSEALKTINDSMAKAHKQIENLTRTVGSLQTSIHTLNSNNTPFVRTESLAALEQSISTLRADVEAEFKRALQARNEFVTKAGKEHDLRVDVEKSIRASIKDLTTKVHKEREERVEAEQDIVLASNDRFKELETGKIKTTSDQVESLQAALGKICTEFEKLVKEFNDPVNKELLNHLPTLFLQTGQLQWVIEDLNQNLPKGALEFEWSCDFKNKFNIPAPYSEESGEAAGKGKSKQ</sequence>
<dbReference type="Proteomes" id="UP000799754">
    <property type="component" value="Unassembled WGS sequence"/>
</dbReference>